<evidence type="ECO:0000256" key="4">
    <source>
        <dbReference type="ARBA" id="ARBA00022692"/>
    </source>
</evidence>
<dbReference type="InterPro" id="IPR001757">
    <property type="entry name" value="P_typ_ATPase"/>
</dbReference>
<dbReference type="Gene3D" id="2.70.150.10">
    <property type="entry name" value="Calcium-transporting ATPase, cytoplasmic transduction domain A"/>
    <property type="match status" value="1"/>
</dbReference>
<keyword evidence="13" id="KW-1003">Cell membrane</keyword>
<comment type="catalytic activity">
    <reaction evidence="12">
        <text>Cd(2+)(in) + ATP + H2O = Cd(2+)(out) + ADP + phosphate + H(+)</text>
        <dbReference type="Rhea" id="RHEA:12132"/>
        <dbReference type="ChEBI" id="CHEBI:15377"/>
        <dbReference type="ChEBI" id="CHEBI:15378"/>
        <dbReference type="ChEBI" id="CHEBI:30616"/>
        <dbReference type="ChEBI" id="CHEBI:43474"/>
        <dbReference type="ChEBI" id="CHEBI:48775"/>
        <dbReference type="ChEBI" id="CHEBI:456216"/>
        <dbReference type="EC" id="7.2.2.21"/>
    </reaction>
</comment>
<dbReference type="InterPro" id="IPR018303">
    <property type="entry name" value="ATPase_P-typ_P_site"/>
</dbReference>
<feature type="transmembrane region" description="Helical" evidence="13">
    <location>
        <begin position="280"/>
        <end position="298"/>
    </location>
</feature>
<dbReference type="NCBIfam" id="TIGR01494">
    <property type="entry name" value="ATPase_P-type"/>
    <property type="match status" value="1"/>
</dbReference>
<keyword evidence="16" id="KW-1185">Reference proteome</keyword>
<dbReference type="InterPro" id="IPR023214">
    <property type="entry name" value="HAD_sf"/>
</dbReference>
<feature type="domain" description="HMA" evidence="14">
    <location>
        <begin position="1"/>
        <end position="42"/>
    </location>
</feature>
<dbReference type="Proteomes" id="UP000604066">
    <property type="component" value="Unassembled WGS sequence"/>
</dbReference>
<evidence type="ECO:0000256" key="6">
    <source>
        <dbReference type="ARBA" id="ARBA00022741"/>
    </source>
</evidence>
<evidence type="ECO:0000256" key="10">
    <source>
        <dbReference type="ARBA" id="ARBA00023136"/>
    </source>
</evidence>
<feature type="transmembrane region" description="Helical" evidence="13">
    <location>
        <begin position="59"/>
        <end position="77"/>
    </location>
</feature>
<keyword evidence="9 13" id="KW-1133">Transmembrane helix</keyword>
<dbReference type="InterPro" id="IPR059000">
    <property type="entry name" value="ATPase_P-type_domA"/>
</dbReference>
<dbReference type="InterPro" id="IPR008250">
    <property type="entry name" value="ATPase_P-typ_transduc_dom_A_sf"/>
</dbReference>
<evidence type="ECO:0000313" key="16">
    <source>
        <dbReference type="Proteomes" id="UP000604066"/>
    </source>
</evidence>
<evidence type="ECO:0000256" key="12">
    <source>
        <dbReference type="ARBA" id="ARBA00049338"/>
    </source>
</evidence>
<dbReference type="EC" id="7.2.2.21" evidence="11"/>
<dbReference type="Gene3D" id="3.40.50.1000">
    <property type="entry name" value="HAD superfamily/HAD-like"/>
    <property type="match status" value="1"/>
</dbReference>
<dbReference type="InterPro" id="IPR006121">
    <property type="entry name" value="HMA_dom"/>
</dbReference>
<dbReference type="PANTHER" id="PTHR48085:SF5">
    <property type="entry name" value="CADMIUM_ZINC-TRANSPORTING ATPASE HMA4-RELATED"/>
    <property type="match status" value="1"/>
</dbReference>
<accession>A0ABX2R6G8</accession>
<evidence type="ECO:0000256" key="7">
    <source>
        <dbReference type="ARBA" id="ARBA00022840"/>
    </source>
</evidence>
<dbReference type="SFLD" id="SFLDF00027">
    <property type="entry name" value="p-type_atpase"/>
    <property type="match status" value="1"/>
</dbReference>
<evidence type="ECO:0000259" key="14">
    <source>
        <dbReference type="PROSITE" id="PS50846"/>
    </source>
</evidence>
<dbReference type="InterPro" id="IPR023299">
    <property type="entry name" value="ATPase_P-typ_cyto_dom_N"/>
</dbReference>
<comment type="similarity">
    <text evidence="2 13">Belongs to the cation transport ATPase (P-type) (TC 3.A.3) family. Type IB subfamily.</text>
</comment>
<dbReference type="SFLD" id="SFLDS00003">
    <property type="entry name" value="Haloacid_Dehalogenase"/>
    <property type="match status" value="1"/>
</dbReference>
<proteinExistence type="inferred from homology"/>
<dbReference type="SUPFAM" id="SSF56784">
    <property type="entry name" value="HAD-like"/>
    <property type="match status" value="1"/>
</dbReference>
<reference evidence="15 16" key="1">
    <citation type="submission" date="2020-07" db="EMBL/GenBank/DDBJ databases">
        <title>Genomic Encyclopedia of Type Strains, Phase III (KMG-III): the genomes of soil and plant-associated and newly described type strains.</title>
        <authorList>
            <person name="Whitman W."/>
        </authorList>
    </citation>
    <scope>NUCLEOTIDE SEQUENCE [LARGE SCALE GENOMIC DNA]</scope>
    <source>
        <strain evidence="15 16">DSM 11255</strain>
    </source>
</reference>
<evidence type="ECO:0000256" key="8">
    <source>
        <dbReference type="ARBA" id="ARBA00022967"/>
    </source>
</evidence>
<organism evidence="15 16">
    <name type="scientific">Carboxydothermus ferrireducens DSM 11255</name>
    <dbReference type="NCBI Taxonomy" id="1119529"/>
    <lineage>
        <taxon>Bacteria</taxon>
        <taxon>Bacillati</taxon>
        <taxon>Bacillota</taxon>
        <taxon>Clostridia</taxon>
        <taxon>Thermoanaerobacterales</taxon>
        <taxon>Thermoanaerobacteraceae</taxon>
        <taxon>Carboxydothermus</taxon>
    </lineage>
</organism>
<dbReference type="NCBIfam" id="TIGR01512">
    <property type="entry name" value="ATPase-IB2_Cd"/>
    <property type="match status" value="1"/>
</dbReference>
<keyword evidence="3" id="KW-0104">Cadmium</keyword>
<comment type="subcellular location">
    <subcellularLocation>
        <location evidence="13">Cell membrane</location>
    </subcellularLocation>
    <subcellularLocation>
        <location evidence="1">Membrane</location>
        <topology evidence="1">Multi-pass membrane protein</topology>
    </subcellularLocation>
</comment>
<keyword evidence="5 13" id="KW-0479">Metal-binding</keyword>
<dbReference type="SUPFAM" id="SSF81653">
    <property type="entry name" value="Calcium ATPase, transduction domain A"/>
    <property type="match status" value="1"/>
</dbReference>
<dbReference type="SUPFAM" id="SSF81665">
    <property type="entry name" value="Calcium ATPase, transmembrane domain M"/>
    <property type="match status" value="1"/>
</dbReference>
<dbReference type="InterPro" id="IPR027256">
    <property type="entry name" value="P-typ_ATPase_IB"/>
</dbReference>
<dbReference type="InterPro" id="IPR044492">
    <property type="entry name" value="P_typ_ATPase_HD_dom"/>
</dbReference>
<evidence type="ECO:0000256" key="1">
    <source>
        <dbReference type="ARBA" id="ARBA00004141"/>
    </source>
</evidence>
<dbReference type="SFLD" id="SFLDG00002">
    <property type="entry name" value="C1.7:_P-type_atpase_like"/>
    <property type="match status" value="1"/>
</dbReference>
<comment type="caution">
    <text evidence="15">The sequence shown here is derived from an EMBL/GenBank/DDBJ whole genome shotgun (WGS) entry which is preliminary data.</text>
</comment>
<evidence type="ECO:0000313" key="15">
    <source>
        <dbReference type="EMBL" id="NYE56764.1"/>
    </source>
</evidence>
<dbReference type="InterPro" id="IPR051014">
    <property type="entry name" value="Cation_Transport_ATPase_IB"/>
</dbReference>
<keyword evidence="10 13" id="KW-0472">Membrane</keyword>
<evidence type="ECO:0000256" key="5">
    <source>
        <dbReference type="ARBA" id="ARBA00022723"/>
    </source>
</evidence>
<evidence type="ECO:0000256" key="2">
    <source>
        <dbReference type="ARBA" id="ARBA00006024"/>
    </source>
</evidence>
<keyword evidence="8" id="KW-1278">Translocase</keyword>
<dbReference type="PROSITE" id="PS01229">
    <property type="entry name" value="COF_2"/>
    <property type="match status" value="1"/>
</dbReference>
<gene>
    <name evidence="15" type="ORF">HDG70_000470</name>
</gene>
<dbReference type="PRINTS" id="PR00941">
    <property type="entry name" value="CDATPASE"/>
</dbReference>
<evidence type="ECO:0000256" key="11">
    <source>
        <dbReference type="ARBA" id="ARBA00039103"/>
    </source>
</evidence>
<dbReference type="PROSITE" id="PS50846">
    <property type="entry name" value="HMA_2"/>
    <property type="match status" value="1"/>
</dbReference>
<dbReference type="InterPro" id="IPR023298">
    <property type="entry name" value="ATPase_P-typ_TM_dom_sf"/>
</dbReference>
<protein>
    <recommendedName>
        <fullName evidence="11">Cd(2+)-exporting ATPase</fullName>
        <ecNumber evidence="11">7.2.2.21</ecNumber>
    </recommendedName>
</protein>
<dbReference type="PANTHER" id="PTHR48085">
    <property type="entry name" value="CADMIUM/ZINC-TRANSPORTING ATPASE HMA2-RELATED"/>
    <property type="match status" value="1"/>
</dbReference>
<keyword evidence="6 13" id="KW-0547">Nucleotide-binding</keyword>
<feature type="transmembrane region" description="Helical" evidence="13">
    <location>
        <begin position="641"/>
        <end position="660"/>
    </location>
</feature>
<evidence type="ECO:0000256" key="3">
    <source>
        <dbReference type="ARBA" id="ARBA00022539"/>
    </source>
</evidence>
<name>A0ABX2R6G8_9THEO</name>
<dbReference type="PRINTS" id="PR00119">
    <property type="entry name" value="CATATPASE"/>
</dbReference>
<dbReference type="Gene3D" id="3.40.1110.10">
    <property type="entry name" value="Calcium-transporting ATPase, cytoplasmic domain N"/>
    <property type="match status" value="1"/>
</dbReference>
<dbReference type="InterPro" id="IPR036163">
    <property type="entry name" value="HMA_dom_sf"/>
</dbReference>
<feature type="transmembrane region" description="Helical" evidence="13">
    <location>
        <begin position="616"/>
        <end position="635"/>
    </location>
</feature>
<dbReference type="SUPFAM" id="SSF55008">
    <property type="entry name" value="HMA, heavy metal-associated domain"/>
    <property type="match status" value="1"/>
</dbReference>
<evidence type="ECO:0000256" key="9">
    <source>
        <dbReference type="ARBA" id="ARBA00022989"/>
    </source>
</evidence>
<dbReference type="PROSITE" id="PS00154">
    <property type="entry name" value="ATPASE_E1_E2"/>
    <property type="match status" value="1"/>
</dbReference>
<dbReference type="EMBL" id="JACCBS010000001">
    <property type="protein sequence ID" value="NYE56764.1"/>
    <property type="molecule type" value="Genomic_DNA"/>
</dbReference>
<keyword evidence="4 13" id="KW-0812">Transmembrane</keyword>
<evidence type="ECO:0000256" key="13">
    <source>
        <dbReference type="RuleBase" id="RU362081"/>
    </source>
</evidence>
<keyword evidence="7 13" id="KW-0067">ATP-binding</keyword>
<sequence>MKKLPGVIDAELDFAAGKLKVLGDVDPEVIIKEAEKEKFKAYLSRSDIPKAQNFFKENYLLLLGILFLLVGTGINFIGQDKVASLFYLAAILAGGRETIEKGLKNLWQRKITSDLLMLTGLIGAMALGELTEAALAAVLFGISEFVENYNLEKARTALKELFAAVPEEALVLKNGEEQLCKVEKIRPGDLVVIKPGEKIPVDGVLKKGRIEVSQAAITGESRGILKLPGEEVYAGSINLDGFGIIETQKPSGETVIARMAELIEEAQKEKLPAQTLLDRFAAVYTPLVLALAFLVAFIPPLLLGGEFRLWIYRALTFLVVSCPCALLIAVPISVISSLGAAARRGIVVKGSRNLEQLALCDTIVFDKTGTLTRGEMEVTGVIAVSPDFWPAVYSLEKRATHPLAKAIIKAVPAEYQKEIEVLNFRQIPGLGVLGQVEGSTYFIGSPKGIKEIPESFVETLQEIEEKGQTAILVAKENIPVALLAVADVIRDDAGDAIQNIKALGLTPVLLSGDSKKVALRVSEELEIEKWYGEVLPQEKLTVIKELQESGRKVIMVGDGINDAPALAAADAGIAMGEGSGLATTTAKIVLLSGKLNNIPFLIKLARQSRAIVKQNIILAIGLKLLALMAILPGWLNLWLAIGADIGVALLVSLNGLRVLWLK</sequence>
<feature type="transmembrane region" description="Helical" evidence="13">
    <location>
        <begin position="310"/>
        <end position="335"/>
    </location>
</feature>
<dbReference type="NCBIfam" id="TIGR01525">
    <property type="entry name" value="ATPase-IB_hvy"/>
    <property type="match status" value="1"/>
</dbReference>
<dbReference type="Pfam" id="PF00702">
    <property type="entry name" value="Hydrolase"/>
    <property type="match status" value="1"/>
</dbReference>
<dbReference type="InterPro" id="IPR036412">
    <property type="entry name" value="HAD-like_sf"/>
</dbReference>
<dbReference type="Pfam" id="PF00122">
    <property type="entry name" value="E1-E2_ATPase"/>
    <property type="match status" value="1"/>
</dbReference>